<dbReference type="EMBL" id="AAZO01007341">
    <property type="status" value="NOT_ANNOTATED_CDS"/>
    <property type="molecule type" value="Genomic_DNA"/>
</dbReference>
<evidence type="ECO:0000313" key="18">
    <source>
        <dbReference type="EnsemblMetazoa" id="PHUM602250-PA"/>
    </source>
</evidence>
<evidence type="ECO:0000256" key="14">
    <source>
        <dbReference type="RuleBase" id="RU000461"/>
    </source>
</evidence>
<dbReference type="DrugCentral" id="E0W389"/>
<evidence type="ECO:0000256" key="6">
    <source>
        <dbReference type="ARBA" id="ARBA00022723"/>
    </source>
</evidence>
<evidence type="ECO:0000256" key="12">
    <source>
        <dbReference type="ARBA" id="ARBA00023136"/>
    </source>
</evidence>
<dbReference type="GO" id="GO:0005506">
    <property type="term" value="F:iron ion binding"/>
    <property type="evidence" value="ECO:0007669"/>
    <property type="project" value="InterPro"/>
</dbReference>
<dbReference type="InterPro" id="IPR002401">
    <property type="entry name" value="Cyt_P450_E_grp-I"/>
</dbReference>
<dbReference type="PRINTS" id="PR00385">
    <property type="entry name" value="P450"/>
</dbReference>
<evidence type="ECO:0000256" key="13">
    <source>
        <dbReference type="PIRSR" id="PIRSR602401-1"/>
    </source>
</evidence>
<evidence type="ECO:0000313" key="17">
    <source>
        <dbReference type="EMBL" id="EEB20095.1"/>
    </source>
</evidence>
<evidence type="ECO:0000256" key="15">
    <source>
        <dbReference type="SAM" id="Coils"/>
    </source>
</evidence>
<keyword evidence="16" id="KW-1133">Transmembrane helix</keyword>
<dbReference type="InterPro" id="IPR001128">
    <property type="entry name" value="Cyt_P450"/>
</dbReference>
<dbReference type="Proteomes" id="UP000009046">
    <property type="component" value="Unassembled WGS sequence"/>
</dbReference>
<keyword evidence="5 13" id="KW-0349">Heme</keyword>
<keyword evidence="7" id="KW-0256">Endoplasmic reticulum</keyword>
<dbReference type="EC" id="1.14.14.1" evidence="17"/>
<evidence type="ECO:0000256" key="5">
    <source>
        <dbReference type="ARBA" id="ARBA00022617"/>
    </source>
</evidence>
<dbReference type="GO" id="GO:0020037">
    <property type="term" value="F:heme binding"/>
    <property type="evidence" value="ECO:0007669"/>
    <property type="project" value="InterPro"/>
</dbReference>
<dbReference type="InterPro" id="IPR017972">
    <property type="entry name" value="Cyt_P450_CS"/>
</dbReference>
<dbReference type="EMBL" id="DS235882">
    <property type="protein sequence ID" value="EEB20095.1"/>
    <property type="molecule type" value="Genomic_DNA"/>
</dbReference>
<keyword evidence="12 16" id="KW-0472">Membrane</keyword>
<dbReference type="PROSITE" id="PS00086">
    <property type="entry name" value="CYTOCHROME_P450"/>
    <property type="match status" value="1"/>
</dbReference>
<dbReference type="AlphaFoldDB" id="E0W389"/>
<evidence type="ECO:0000256" key="7">
    <source>
        <dbReference type="ARBA" id="ARBA00022824"/>
    </source>
</evidence>
<evidence type="ECO:0000256" key="4">
    <source>
        <dbReference type="ARBA" id="ARBA00010617"/>
    </source>
</evidence>
<comment type="similarity">
    <text evidence="4 14">Belongs to the cytochrome P450 family.</text>
</comment>
<dbReference type="Pfam" id="PF00067">
    <property type="entry name" value="p450"/>
    <property type="match status" value="1"/>
</dbReference>
<evidence type="ECO:0000256" key="1">
    <source>
        <dbReference type="ARBA" id="ARBA00001971"/>
    </source>
</evidence>
<feature type="coiled-coil region" evidence="15">
    <location>
        <begin position="279"/>
        <end position="306"/>
    </location>
</feature>
<keyword evidence="15" id="KW-0175">Coiled coil</keyword>
<protein>
    <submittedName>
        <fullName evidence="17">Cytochrome P-450, putative</fullName>
        <ecNumber evidence="17">1.14.14.1</ecNumber>
    </submittedName>
</protein>
<feature type="binding site" description="axial binding residue" evidence="13">
    <location>
        <position position="467"/>
    </location>
    <ligand>
        <name>heme</name>
        <dbReference type="ChEBI" id="CHEBI:30413"/>
    </ligand>
    <ligandPart>
        <name>Fe</name>
        <dbReference type="ChEBI" id="CHEBI:18248"/>
    </ligandPart>
</feature>
<dbReference type="FunCoup" id="E0W389">
    <property type="interactions" value="61"/>
</dbReference>
<feature type="transmembrane region" description="Helical" evidence="16">
    <location>
        <begin position="6"/>
        <end position="24"/>
    </location>
</feature>
<dbReference type="STRING" id="121224.E0W389"/>
<dbReference type="InterPro" id="IPR050476">
    <property type="entry name" value="Insect_CytP450_Detox"/>
</dbReference>
<dbReference type="CDD" id="cd11056">
    <property type="entry name" value="CYP6-like"/>
    <property type="match status" value="1"/>
</dbReference>
<dbReference type="InParanoid" id="E0W389"/>
<evidence type="ECO:0000256" key="3">
    <source>
        <dbReference type="ARBA" id="ARBA00004406"/>
    </source>
</evidence>
<evidence type="ECO:0000256" key="9">
    <source>
        <dbReference type="ARBA" id="ARBA00023002"/>
    </source>
</evidence>
<dbReference type="InterPro" id="IPR036396">
    <property type="entry name" value="Cyt_P450_sf"/>
</dbReference>
<dbReference type="RefSeq" id="XP_002432833.1">
    <property type="nucleotide sequence ID" value="XM_002432788.1"/>
</dbReference>
<reference evidence="18" key="3">
    <citation type="submission" date="2021-02" db="UniProtKB">
        <authorList>
            <consortium name="EnsemblMetazoa"/>
        </authorList>
    </citation>
    <scope>IDENTIFICATION</scope>
    <source>
        <strain evidence="18">USDA</strain>
    </source>
</reference>
<proteinExistence type="inferred from homology"/>
<dbReference type="CTD" id="8236974"/>
<keyword evidence="11 14" id="KW-0503">Monooxygenase</keyword>
<dbReference type="HOGENOM" id="CLU_001570_5_2_1"/>
<dbReference type="FunFam" id="1.10.630.10:FF:000042">
    <property type="entry name" value="Cytochrome P450"/>
    <property type="match status" value="1"/>
</dbReference>
<dbReference type="eggNOG" id="KOG0158">
    <property type="taxonomic scope" value="Eukaryota"/>
</dbReference>
<dbReference type="GeneID" id="8236974"/>
<dbReference type="GO" id="GO:0016712">
    <property type="term" value="F:oxidoreductase activity, acting on paired donors, with incorporation or reduction of molecular oxygen, reduced flavin or flavoprotein as one donor, and incorporation of one atom of oxygen"/>
    <property type="evidence" value="ECO:0007669"/>
    <property type="project" value="UniProtKB-EC"/>
</dbReference>
<comment type="subcellular location">
    <subcellularLocation>
        <location evidence="3">Endoplasmic reticulum membrane</location>
        <topology evidence="3">Peripheral membrane protein</topology>
    </subcellularLocation>
    <subcellularLocation>
        <location evidence="2">Microsome membrane</location>
        <topology evidence="2">Peripheral membrane protein</topology>
    </subcellularLocation>
</comment>
<name>E0W389_PEDHC</name>
<evidence type="ECO:0000256" key="2">
    <source>
        <dbReference type="ARBA" id="ARBA00004174"/>
    </source>
</evidence>
<gene>
    <name evidence="18" type="primary">8236974</name>
    <name evidence="17" type="ORF">Phum_PHUM602250</name>
</gene>
<dbReference type="PANTHER" id="PTHR24292:SF45">
    <property type="entry name" value="CYTOCHROME P450 6G1-RELATED"/>
    <property type="match status" value="1"/>
</dbReference>
<keyword evidence="10 13" id="KW-0408">Iron</keyword>
<reference evidence="17" key="1">
    <citation type="submission" date="2007-04" db="EMBL/GenBank/DDBJ databases">
        <title>Annotation of Pediculus humanus corporis strain USDA.</title>
        <authorList>
            <person name="Kirkness E."/>
            <person name="Hannick L."/>
            <person name="Hass B."/>
            <person name="Bruggner R."/>
            <person name="Lawson D."/>
            <person name="Bidwell S."/>
            <person name="Joardar V."/>
            <person name="Caler E."/>
            <person name="Walenz B."/>
            <person name="Inman J."/>
            <person name="Schobel S."/>
            <person name="Galinsky K."/>
            <person name="Amedeo P."/>
            <person name="Strausberg R."/>
        </authorList>
    </citation>
    <scope>NUCLEOTIDE SEQUENCE</scope>
    <source>
        <strain evidence="17">USDA</strain>
    </source>
</reference>
<dbReference type="OrthoDB" id="2789670at2759"/>
<keyword evidence="9 14" id="KW-0560">Oxidoreductase</keyword>
<evidence type="ECO:0000256" key="11">
    <source>
        <dbReference type="ARBA" id="ARBA00023033"/>
    </source>
</evidence>
<dbReference type="GO" id="GO:0005789">
    <property type="term" value="C:endoplasmic reticulum membrane"/>
    <property type="evidence" value="ECO:0007669"/>
    <property type="project" value="UniProtKB-SubCell"/>
</dbReference>
<dbReference type="KEGG" id="phu:Phum_PHUM602250"/>
<accession>E0W389</accession>
<keyword evidence="8" id="KW-0492">Microsome</keyword>
<comment type="cofactor">
    <cofactor evidence="1 13">
        <name>heme</name>
        <dbReference type="ChEBI" id="CHEBI:30413"/>
    </cofactor>
</comment>
<dbReference type="EnsemblMetazoa" id="PHUM602250-RA">
    <property type="protein sequence ID" value="PHUM602250-PA"/>
    <property type="gene ID" value="PHUM602250"/>
</dbReference>
<dbReference type="Gene3D" id="1.10.630.10">
    <property type="entry name" value="Cytochrome P450"/>
    <property type="match status" value="1"/>
</dbReference>
<sequence>MDYYYVTLLIIIISALTWFIYALANRNCNYWKNRNVPYVSPVPFFGNLKSLLFLEKNVGEFLGDLYNSEKLPDHGFYGIYLTNNDPALIIRDPELIRNICIKDFQHFSNRNATSDEKNDPLGYNNLFTLTGSKWKFIRTKLTPTFTSGKMKQMFTLVKETSDELIRYLNENSKEKNYTIMETKRILAKFTVDVISTCAFGIKSNCLRDEKSTFGFFSDMIFETTVKRAYEWRAFFFVHWMIKGLGGVFLRKESTEYFRKVFDETMKERESQKIFRNDFVDNLIKLKNEQEEKLKKEENGKKTFDKDEIFELKGDLLLAQSVAFFTAGFETTSTTMTYSLYELALNPEVQEKLREEILRSMEKHDGCLTYDGIMEMNYLSMVVSETLRKYPPLPFLDRICTMDYKIPGTDVVVKKGTPIYIPLFNGLHYDSKYYPEPEKYIPERFTEENKKTRHPYSYLPFGEGPRTCIGARFGSMVSKIGLCAILSNFKVETCSKTAVPLEQNHRSLLFCTKDGCFLKYTKL</sequence>
<evidence type="ECO:0000256" key="10">
    <source>
        <dbReference type="ARBA" id="ARBA00023004"/>
    </source>
</evidence>
<evidence type="ECO:0000256" key="8">
    <source>
        <dbReference type="ARBA" id="ARBA00022848"/>
    </source>
</evidence>
<keyword evidence="16" id="KW-0812">Transmembrane</keyword>
<dbReference type="PRINTS" id="PR00463">
    <property type="entry name" value="EP450I"/>
</dbReference>
<keyword evidence="19" id="KW-1185">Reference proteome</keyword>
<evidence type="ECO:0000256" key="16">
    <source>
        <dbReference type="SAM" id="Phobius"/>
    </source>
</evidence>
<dbReference type="ChEMBL" id="CHEMBL2364702"/>
<dbReference type="PANTHER" id="PTHR24292">
    <property type="entry name" value="CYTOCHROME P450"/>
    <property type="match status" value="1"/>
</dbReference>
<keyword evidence="6 13" id="KW-0479">Metal-binding</keyword>
<dbReference type="VEuPathDB" id="VectorBase:PHUM602250"/>
<organism>
    <name type="scientific">Pediculus humanus subsp. corporis</name>
    <name type="common">Body louse</name>
    <dbReference type="NCBI Taxonomy" id="121224"/>
    <lineage>
        <taxon>Eukaryota</taxon>
        <taxon>Metazoa</taxon>
        <taxon>Ecdysozoa</taxon>
        <taxon>Arthropoda</taxon>
        <taxon>Hexapoda</taxon>
        <taxon>Insecta</taxon>
        <taxon>Pterygota</taxon>
        <taxon>Neoptera</taxon>
        <taxon>Paraneoptera</taxon>
        <taxon>Psocodea</taxon>
        <taxon>Troctomorpha</taxon>
        <taxon>Phthiraptera</taxon>
        <taxon>Anoplura</taxon>
        <taxon>Pediculidae</taxon>
        <taxon>Pediculus</taxon>
    </lineage>
</organism>
<dbReference type="SUPFAM" id="SSF48264">
    <property type="entry name" value="Cytochrome P450"/>
    <property type="match status" value="1"/>
</dbReference>
<reference evidence="17" key="2">
    <citation type="submission" date="2007-04" db="EMBL/GenBank/DDBJ databases">
        <title>The genome of the human body louse.</title>
        <authorList>
            <consortium name="The Human Body Louse Genome Consortium"/>
            <person name="Kirkness E."/>
            <person name="Walenz B."/>
            <person name="Hass B."/>
            <person name="Bruggner R."/>
            <person name="Strausberg R."/>
        </authorList>
    </citation>
    <scope>NUCLEOTIDE SEQUENCE</scope>
    <source>
        <strain evidence="17">USDA</strain>
    </source>
</reference>
<evidence type="ECO:0000313" key="19">
    <source>
        <dbReference type="Proteomes" id="UP000009046"/>
    </source>
</evidence>